<dbReference type="Proteomes" id="UP000593765">
    <property type="component" value="Chromosome"/>
</dbReference>
<dbReference type="KEGG" id="hbs:IPV69_02805"/>
<dbReference type="InterPro" id="IPR003692">
    <property type="entry name" value="Hydantoinase_B"/>
</dbReference>
<keyword evidence="3" id="KW-1185">Reference proteome</keyword>
<dbReference type="EMBL" id="CP063458">
    <property type="protein sequence ID" value="QOV90318.1"/>
    <property type="molecule type" value="Genomic_DNA"/>
</dbReference>
<gene>
    <name evidence="2" type="ORF">IPV69_02805</name>
</gene>
<protein>
    <submittedName>
        <fullName evidence="2">Hydantoinase B/oxoprolinase family protein</fullName>
    </submittedName>
</protein>
<evidence type="ECO:0000313" key="3">
    <source>
        <dbReference type="Proteomes" id="UP000593765"/>
    </source>
</evidence>
<dbReference type="GO" id="GO:0005829">
    <property type="term" value="C:cytosol"/>
    <property type="evidence" value="ECO:0007669"/>
    <property type="project" value="TreeGrafter"/>
</dbReference>
<name>A0A7M2WXS4_9BACT</name>
<reference evidence="2 3" key="1">
    <citation type="submission" date="2020-10" db="EMBL/GenBank/DDBJ databases">
        <title>Wide distribution of Phycisphaera-like planctomycetes from WD2101 soil group in peatlands and genome analysis of the first cultivated representative.</title>
        <authorList>
            <person name="Dedysh S.N."/>
            <person name="Beletsky A.V."/>
            <person name="Ivanova A."/>
            <person name="Kulichevskaya I.S."/>
            <person name="Suzina N.E."/>
            <person name="Philippov D.A."/>
            <person name="Rakitin A.L."/>
            <person name="Mardanov A.V."/>
            <person name="Ravin N.V."/>
        </authorList>
    </citation>
    <scope>NUCLEOTIDE SEQUENCE [LARGE SCALE GENOMIC DNA]</scope>
    <source>
        <strain evidence="2 3">M1803</strain>
    </source>
</reference>
<dbReference type="GO" id="GO:0006749">
    <property type="term" value="P:glutathione metabolic process"/>
    <property type="evidence" value="ECO:0007669"/>
    <property type="project" value="TreeGrafter"/>
</dbReference>
<dbReference type="Pfam" id="PF02538">
    <property type="entry name" value="Hydantoinase_B"/>
    <property type="match status" value="1"/>
</dbReference>
<sequence length="540" mass="55915">MVCDPIELEILRNLFEAAAEEMGITLARVAYSANIKERRDFSCALFDANGQLLAQAAHIPVHLGSMPASVAAVRQRLGDLAEGDVAIVNDPFAGGTHLPDITIVSPIYATDEAAASGSAEDSTGTQTTSKSQLIGFAANRAHHADVGGASPGSMTLSTHIDDEGLRLEPALLYRGGVRDEVLWLRIITSVRTPEERVGDLEAQLAANAVGARALQRMAQRRGRETVMRYGGALQDYSASFMAATVAAIPDGVYRFSDAMDGGRDHAAVRIDVVLTVAGDRVTADFSGSGDQVAGCINCPEAVTRSAVYYCLSCLLEPGVPLNGGAFRNIDVITRPGSVVHAVHPAAVVAGNTETSQRVVDVVFGALAQAMPGRIPAASCGTMSSVALGGVRADATPWTYYETIGGGSGASPDGDGASAVQCHMTNTLNTPAEAIELQYPLRVLRFERAAGTGGAGHHRGGDGIVREILALSPCEGTILADRRNSVPFGQRGGEPGAAGRDVIVSADGTVTPIAGRSRFVLTAGDALRIQTPGGGGYGVAT</sequence>
<organism evidence="2 3">
    <name type="scientific">Humisphaera borealis</name>
    <dbReference type="NCBI Taxonomy" id="2807512"/>
    <lineage>
        <taxon>Bacteria</taxon>
        <taxon>Pseudomonadati</taxon>
        <taxon>Planctomycetota</taxon>
        <taxon>Phycisphaerae</taxon>
        <taxon>Tepidisphaerales</taxon>
        <taxon>Tepidisphaeraceae</taxon>
        <taxon>Humisphaera</taxon>
    </lineage>
</organism>
<evidence type="ECO:0000313" key="2">
    <source>
        <dbReference type="EMBL" id="QOV90318.1"/>
    </source>
</evidence>
<accession>A0A7M2WXS4</accession>
<proteinExistence type="predicted"/>
<dbReference type="AlphaFoldDB" id="A0A7M2WXS4"/>
<feature type="domain" description="Hydantoinase B/oxoprolinase" evidence="1">
    <location>
        <begin position="4"/>
        <end position="537"/>
    </location>
</feature>
<dbReference type="PANTHER" id="PTHR11365:SF23">
    <property type="entry name" value="HYPOTHETICAL 5-OXOPROLINASE (EUROFUNG)-RELATED"/>
    <property type="match status" value="1"/>
</dbReference>
<evidence type="ECO:0000259" key="1">
    <source>
        <dbReference type="Pfam" id="PF02538"/>
    </source>
</evidence>
<dbReference type="PANTHER" id="PTHR11365">
    <property type="entry name" value="5-OXOPROLINASE RELATED"/>
    <property type="match status" value="1"/>
</dbReference>
<dbReference type="RefSeq" id="WP_206293397.1">
    <property type="nucleotide sequence ID" value="NZ_CP063458.1"/>
</dbReference>
<dbReference type="InterPro" id="IPR045079">
    <property type="entry name" value="Oxoprolinase-like"/>
</dbReference>
<dbReference type="GO" id="GO:0017168">
    <property type="term" value="F:5-oxoprolinase (ATP-hydrolyzing) activity"/>
    <property type="evidence" value="ECO:0007669"/>
    <property type="project" value="TreeGrafter"/>
</dbReference>